<protein>
    <submittedName>
        <fullName evidence="1">Peptidase M15A</fullName>
    </submittedName>
</protein>
<dbReference type="SUPFAM" id="SSF55166">
    <property type="entry name" value="Hedgehog/DD-peptidase"/>
    <property type="match status" value="1"/>
</dbReference>
<dbReference type="Gene3D" id="3.30.1380.10">
    <property type="match status" value="1"/>
</dbReference>
<gene>
    <name evidence="1" type="ORF">ERS013200_00829</name>
</gene>
<name>A0A655XR67_VIBCL</name>
<dbReference type="EMBL" id="CWQY01000004">
    <property type="protein sequence ID" value="CSC21019.1"/>
    <property type="molecule type" value="Genomic_DNA"/>
</dbReference>
<evidence type="ECO:0000313" key="1">
    <source>
        <dbReference type="EMBL" id="CSC21019.1"/>
    </source>
</evidence>
<proteinExistence type="predicted"/>
<dbReference type="InterPro" id="IPR009045">
    <property type="entry name" value="Zn_M74/Hedgehog-like"/>
</dbReference>
<sequence>MSRWANFSDNELRCKCGCNQSNPNIEFVQLMDKVQLIRQIIGVPLPVSSAYRCVNHPEERKKAKAGWHNKAAIDLAVSRDVAYKVLELAFIFGIKGIGINQKGNGRFIHLDMRPELAIWSY</sequence>
<dbReference type="Pfam" id="PF08291">
    <property type="entry name" value="Peptidase_M15_3"/>
    <property type="match status" value="1"/>
</dbReference>
<organism evidence="1 2">
    <name type="scientific">Vibrio cholerae</name>
    <dbReference type="NCBI Taxonomy" id="666"/>
    <lineage>
        <taxon>Bacteria</taxon>
        <taxon>Pseudomonadati</taxon>
        <taxon>Pseudomonadota</taxon>
        <taxon>Gammaproteobacteria</taxon>
        <taxon>Vibrionales</taxon>
        <taxon>Vibrionaceae</taxon>
        <taxon>Vibrio</taxon>
    </lineage>
</organism>
<evidence type="ECO:0000313" key="2">
    <source>
        <dbReference type="Proteomes" id="UP000041770"/>
    </source>
</evidence>
<accession>A0A655XR67</accession>
<dbReference type="AlphaFoldDB" id="A0A655XR67"/>
<dbReference type="Proteomes" id="UP000041770">
    <property type="component" value="Unassembled WGS sequence"/>
</dbReference>
<reference evidence="1 2" key="1">
    <citation type="submission" date="2015-07" db="EMBL/GenBank/DDBJ databases">
        <authorList>
            <consortium name="Pathogen Informatics"/>
        </authorList>
    </citation>
    <scope>NUCLEOTIDE SEQUENCE [LARGE SCALE GENOMIC DNA]</scope>
    <source>
        <strain evidence="1 2">A316</strain>
    </source>
</reference>
<dbReference type="RefSeq" id="WP_000092362.1">
    <property type="nucleotide sequence ID" value="NZ_CADDXB010000001.1"/>
</dbReference>
<dbReference type="InterPro" id="IPR013230">
    <property type="entry name" value="Peptidase_M15A_C"/>
</dbReference>